<protein>
    <submittedName>
        <fullName evidence="2">Unnamed protein product</fullName>
    </submittedName>
</protein>
<gene>
    <name evidence="2" type="ORF">Pfra01_002649900</name>
</gene>
<dbReference type="AlphaFoldDB" id="A0A9W6YF15"/>
<dbReference type="SUPFAM" id="SSF53098">
    <property type="entry name" value="Ribonuclease H-like"/>
    <property type="match status" value="1"/>
</dbReference>
<dbReference type="GO" id="GO:0015074">
    <property type="term" value="P:DNA integration"/>
    <property type="evidence" value="ECO:0007669"/>
    <property type="project" value="InterPro"/>
</dbReference>
<dbReference type="Proteomes" id="UP001165121">
    <property type="component" value="Unassembled WGS sequence"/>
</dbReference>
<dbReference type="Gene3D" id="3.30.420.10">
    <property type="entry name" value="Ribonuclease H-like superfamily/Ribonuclease H"/>
    <property type="match status" value="1"/>
</dbReference>
<organism evidence="2 3">
    <name type="scientific">Phytophthora fragariaefolia</name>
    <dbReference type="NCBI Taxonomy" id="1490495"/>
    <lineage>
        <taxon>Eukaryota</taxon>
        <taxon>Sar</taxon>
        <taxon>Stramenopiles</taxon>
        <taxon>Oomycota</taxon>
        <taxon>Peronosporomycetes</taxon>
        <taxon>Peronosporales</taxon>
        <taxon>Peronosporaceae</taxon>
        <taxon>Phytophthora</taxon>
    </lineage>
</organism>
<evidence type="ECO:0000313" key="3">
    <source>
        <dbReference type="Proteomes" id="UP001165121"/>
    </source>
</evidence>
<dbReference type="Pfam" id="PF24626">
    <property type="entry name" value="SH3_Tf2-1"/>
    <property type="match status" value="1"/>
</dbReference>
<dbReference type="PROSITE" id="PS50994">
    <property type="entry name" value="INTEGRASE"/>
    <property type="match status" value="1"/>
</dbReference>
<dbReference type="EMBL" id="BSXT01005573">
    <property type="protein sequence ID" value="GMF60929.1"/>
    <property type="molecule type" value="Genomic_DNA"/>
</dbReference>
<accession>A0A9W6YF15</accession>
<dbReference type="InterPro" id="IPR012337">
    <property type="entry name" value="RNaseH-like_sf"/>
</dbReference>
<dbReference type="InterPro" id="IPR001584">
    <property type="entry name" value="Integrase_cat-core"/>
</dbReference>
<reference evidence="2" key="1">
    <citation type="submission" date="2023-04" db="EMBL/GenBank/DDBJ databases">
        <title>Phytophthora fragariaefolia NBRC 109709.</title>
        <authorList>
            <person name="Ichikawa N."/>
            <person name="Sato H."/>
            <person name="Tonouchi N."/>
        </authorList>
    </citation>
    <scope>NUCLEOTIDE SEQUENCE</scope>
    <source>
        <strain evidence="2">NBRC 109709</strain>
    </source>
</reference>
<dbReference type="InterPro" id="IPR050951">
    <property type="entry name" value="Retrovirus_Pol_polyprotein"/>
</dbReference>
<name>A0A9W6YF15_9STRA</name>
<dbReference type="InterPro" id="IPR056924">
    <property type="entry name" value="SH3_Tf2-1"/>
</dbReference>
<keyword evidence="3" id="KW-1185">Reference proteome</keyword>
<evidence type="ECO:0000313" key="2">
    <source>
        <dbReference type="EMBL" id="GMF60929.1"/>
    </source>
</evidence>
<dbReference type="PANTHER" id="PTHR37984">
    <property type="entry name" value="PROTEIN CBG26694"/>
    <property type="match status" value="1"/>
</dbReference>
<dbReference type="OrthoDB" id="167591at2759"/>
<dbReference type="GO" id="GO:0003676">
    <property type="term" value="F:nucleic acid binding"/>
    <property type="evidence" value="ECO:0007669"/>
    <property type="project" value="InterPro"/>
</dbReference>
<proteinExistence type="predicted"/>
<sequence>MDFVTALPIREGFDAIYVVVGRLSNRPCYIPTTKDVDAKTTTRLFFDHIVRYYSLPESTVSDRDPKFTSDFWRELMAIMQAKQRMTVSKRAQADVRSERQIRPLEDSLRCVVSHYSVNWVKILPTPRSPIVLATSGSLAQNMIRSRQEVIELAQRNMRLAQERQARYYNRGRQQGQFKVGDLVYVDARVLTGELGQPDYDPERDPTCNKLLPKWYDPFPVVQRIGENAYHVELPHRYLARGRHATLNVDQLKLSLDIPEIFRGRKITKSAPRMYDEDGERVYVIRTLLDQRLRGGRKQYFCS</sequence>
<feature type="domain" description="Integrase catalytic" evidence="1">
    <location>
        <begin position="1"/>
        <end position="109"/>
    </location>
</feature>
<evidence type="ECO:0000259" key="1">
    <source>
        <dbReference type="PROSITE" id="PS50994"/>
    </source>
</evidence>
<dbReference type="PANTHER" id="PTHR37984:SF5">
    <property type="entry name" value="PROTEIN NYNRIN-LIKE"/>
    <property type="match status" value="1"/>
</dbReference>
<comment type="caution">
    <text evidence="2">The sequence shown here is derived from an EMBL/GenBank/DDBJ whole genome shotgun (WGS) entry which is preliminary data.</text>
</comment>
<dbReference type="InterPro" id="IPR036397">
    <property type="entry name" value="RNaseH_sf"/>
</dbReference>